<organism evidence="1">
    <name type="scientific">Brassica napus</name>
    <name type="common">Rape</name>
    <dbReference type="NCBI Taxonomy" id="3708"/>
    <lineage>
        <taxon>Eukaryota</taxon>
        <taxon>Viridiplantae</taxon>
        <taxon>Streptophyta</taxon>
        <taxon>Embryophyta</taxon>
        <taxon>Tracheophyta</taxon>
        <taxon>Spermatophyta</taxon>
        <taxon>Magnoliopsida</taxon>
        <taxon>eudicotyledons</taxon>
        <taxon>Gunneridae</taxon>
        <taxon>Pentapetalae</taxon>
        <taxon>rosids</taxon>
        <taxon>malvids</taxon>
        <taxon>Brassicales</taxon>
        <taxon>Brassicaceae</taxon>
        <taxon>Brassiceae</taxon>
        <taxon>Brassica</taxon>
    </lineage>
</organism>
<sequence length="91" mass="10748">NYRLAGEKKNVNSVEKKLALSNSDADEKKRKKGWMHWAIQLTMQMEVQNQLHEQLLEVTPITLYYMLLQKIGYIFYDSKCNSVLSCLFILY</sequence>
<proteinExistence type="predicted"/>
<protein>
    <submittedName>
        <fullName evidence="1">(rape) hypothetical protein</fullName>
    </submittedName>
</protein>
<feature type="non-terminal residue" evidence="1">
    <location>
        <position position="1"/>
    </location>
</feature>
<name>A0A816LC80_BRANA</name>
<reference evidence="1" key="1">
    <citation type="submission" date="2021-01" db="EMBL/GenBank/DDBJ databases">
        <authorList>
            <consortium name="Genoscope - CEA"/>
            <person name="William W."/>
        </authorList>
    </citation>
    <scope>NUCLEOTIDE SEQUENCE</scope>
</reference>
<evidence type="ECO:0000313" key="1">
    <source>
        <dbReference type="EMBL" id="CAF1935063.1"/>
    </source>
</evidence>
<accession>A0A816LC80</accession>
<dbReference type="Proteomes" id="UP001295469">
    <property type="component" value="Chromosome C05"/>
</dbReference>
<dbReference type="EMBL" id="HG994369">
    <property type="protein sequence ID" value="CAF1935063.1"/>
    <property type="molecule type" value="Genomic_DNA"/>
</dbReference>
<dbReference type="AlphaFoldDB" id="A0A816LC80"/>
<gene>
    <name evidence="1" type="ORF">DARMORV10_C05P54880.1</name>
</gene>